<dbReference type="InterPro" id="IPR036396">
    <property type="entry name" value="Cyt_P450_sf"/>
</dbReference>
<evidence type="ECO:0000313" key="8">
    <source>
        <dbReference type="EMBL" id="CAG8601487.1"/>
    </source>
</evidence>
<keyword evidence="5 6" id="KW-0349">Heme</keyword>
<evidence type="ECO:0000256" key="2">
    <source>
        <dbReference type="ARBA" id="ARBA00010617"/>
    </source>
</evidence>
<dbReference type="PRINTS" id="PR00465">
    <property type="entry name" value="EP450IV"/>
</dbReference>
<sequence>MIEALIVNIHIQSLILGLILASVYFKLTRREIKLNEPPLVYYRFPIIGHTWSFLTDCEKLILESRKKYGETFSLYVFGRVVAVVGKDSTQEENLSRLSMIFYSRLVPSNEQIYTRTAIWNILDLCSKFTLDLLIFQGTSSDGQCARWVLVFQNKDPAFLMEIKGILFIIEPKVIHDPLKIMQKIVSFPFSNVAFGEECCHYEDILEIFRSLTSSITRITLVPPILCFIHPWLHQQFITQDSFQRLNDKKRLGDAWIAPLDLLQTYLDDPEVTPDLDPNNVDYNYIADSLGVFIFASMFTTSNRTTSALYGRKEYWQELYQEAQEINKQRNGDELTPNDINKMVKLDSFIKESFRNSDDVLGLPHLCISKSNYTFKNGYQIPEGRIAFLNFLDTHYDKEIQGQDPMEFYAYRHLERNASATKIERNLIIFGNGKHSCPGRFLAVNEIKIILHKIILKYNVRTETGKITPKRYFGPILKRTYDGIVFENRKDIVD</sequence>
<feature type="transmembrane region" description="Helical" evidence="7">
    <location>
        <begin position="6"/>
        <end position="25"/>
    </location>
</feature>
<comment type="similarity">
    <text evidence="2 6">Belongs to the cytochrome P450 family.</text>
</comment>
<accession>A0A9N9CIG1</accession>
<evidence type="ECO:0000256" key="6">
    <source>
        <dbReference type="RuleBase" id="RU000461"/>
    </source>
</evidence>
<feature type="binding site" description="axial binding residue" evidence="5">
    <location>
        <position position="436"/>
    </location>
    <ligand>
        <name>heme</name>
        <dbReference type="ChEBI" id="CHEBI:30413"/>
    </ligand>
    <ligandPart>
        <name>Fe</name>
        <dbReference type="ChEBI" id="CHEBI:18248"/>
    </ligandPart>
</feature>
<organism evidence="8 9">
    <name type="scientific">Cetraspora pellucida</name>
    <dbReference type="NCBI Taxonomy" id="1433469"/>
    <lineage>
        <taxon>Eukaryota</taxon>
        <taxon>Fungi</taxon>
        <taxon>Fungi incertae sedis</taxon>
        <taxon>Mucoromycota</taxon>
        <taxon>Glomeromycotina</taxon>
        <taxon>Glomeromycetes</taxon>
        <taxon>Diversisporales</taxon>
        <taxon>Gigasporaceae</taxon>
        <taxon>Cetraspora</taxon>
    </lineage>
</organism>
<evidence type="ECO:0000256" key="7">
    <source>
        <dbReference type="SAM" id="Phobius"/>
    </source>
</evidence>
<dbReference type="OrthoDB" id="1844152at2759"/>
<keyword evidence="6" id="KW-0503">Monooxygenase</keyword>
<evidence type="ECO:0000313" key="9">
    <source>
        <dbReference type="Proteomes" id="UP000789759"/>
    </source>
</evidence>
<evidence type="ECO:0000256" key="3">
    <source>
        <dbReference type="ARBA" id="ARBA00022723"/>
    </source>
</evidence>
<evidence type="ECO:0000256" key="5">
    <source>
        <dbReference type="PIRSR" id="PIRSR602403-1"/>
    </source>
</evidence>
<dbReference type="InterPro" id="IPR017972">
    <property type="entry name" value="Cyt_P450_CS"/>
</dbReference>
<gene>
    <name evidence="8" type="ORF">CPELLU_LOCUS7013</name>
</gene>
<dbReference type="PANTHER" id="PTHR46206">
    <property type="entry name" value="CYTOCHROME P450"/>
    <property type="match status" value="1"/>
</dbReference>
<keyword evidence="7" id="KW-0812">Transmembrane</keyword>
<dbReference type="EMBL" id="CAJVQA010004562">
    <property type="protein sequence ID" value="CAG8601487.1"/>
    <property type="molecule type" value="Genomic_DNA"/>
</dbReference>
<dbReference type="GO" id="GO:0016705">
    <property type="term" value="F:oxidoreductase activity, acting on paired donors, with incorporation or reduction of molecular oxygen"/>
    <property type="evidence" value="ECO:0007669"/>
    <property type="project" value="InterPro"/>
</dbReference>
<evidence type="ECO:0000256" key="1">
    <source>
        <dbReference type="ARBA" id="ARBA00001971"/>
    </source>
</evidence>
<comment type="caution">
    <text evidence="8">The sequence shown here is derived from an EMBL/GenBank/DDBJ whole genome shotgun (WGS) entry which is preliminary data.</text>
</comment>
<dbReference type="GO" id="GO:0005506">
    <property type="term" value="F:iron ion binding"/>
    <property type="evidence" value="ECO:0007669"/>
    <property type="project" value="InterPro"/>
</dbReference>
<dbReference type="Proteomes" id="UP000789759">
    <property type="component" value="Unassembled WGS sequence"/>
</dbReference>
<evidence type="ECO:0000256" key="4">
    <source>
        <dbReference type="ARBA" id="ARBA00023004"/>
    </source>
</evidence>
<dbReference type="InterPro" id="IPR001128">
    <property type="entry name" value="Cyt_P450"/>
</dbReference>
<keyword evidence="9" id="KW-1185">Reference proteome</keyword>
<dbReference type="GO" id="GO:0020037">
    <property type="term" value="F:heme binding"/>
    <property type="evidence" value="ECO:0007669"/>
    <property type="project" value="InterPro"/>
</dbReference>
<keyword evidence="7" id="KW-1133">Transmembrane helix</keyword>
<dbReference type="Pfam" id="PF00067">
    <property type="entry name" value="p450"/>
    <property type="match status" value="1"/>
</dbReference>
<keyword evidence="3 5" id="KW-0479">Metal-binding</keyword>
<dbReference type="PANTHER" id="PTHR46206:SF4">
    <property type="entry name" value="P450, PUTATIVE (EUROFUNG)-RELATED"/>
    <property type="match status" value="1"/>
</dbReference>
<name>A0A9N9CIG1_9GLOM</name>
<keyword evidence="4 5" id="KW-0408">Iron</keyword>
<protein>
    <submittedName>
        <fullName evidence="8">25029_t:CDS:1</fullName>
    </submittedName>
</protein>
<dbReference type="Gene3D" id="1.10.630.10">
    <property type="entry name" value="Cytochrome P450"/>
    <property type="match status" value="1"/>
</dbReference>
<proteinExistence type="inferred from homology"/>
<dbReference type="PROSITE" id="PS00086">
    <property type="entry name" value="CYTOCHROME_P450"/>
    <property type="match status" value="1"/>
</dbReference>
<dbReference type="InterPro" id="IPR002403">
    <property type="entry name" value="Cyt_P450_E_grp-IV"/>
</dbReference>
<dbReference type="SUPFAM" id="SSF48264">
    <property type="entry name" value="Cytochrome P450"/>
    <property type="match status" value="1"/>
</dbReference>
<reference evidence="8" key="1">
    <citation type="submission" date="2021-06" db="EMBL/GenBank/DDBJ databases">
        <authorList>
            <person name="Kallberg Y."/>
            <person name="Tangrot J."/>
            <person name="Rosling A."/>
        </authorList>
    </citation>
    <scope>NUCLEOTIDE SEQUENCE</scope>
    <source>
        <strain evidence="8">FL966</strain>
    </source>
</reference>
<dbReference type="GO" id="GO:0004497">
    <property type="term" value="F:monooxygenase activity"/>
    <property type="evidence" value="ECO:0007669"/>
    <property type="project" value="UniProtKB-KW"/>
</dbReference>
<keyword evidence="7" id="KW-0472">Membrane</keyword>
<keyword evidence="6" id="KW-0560">Oxidoreductase</keyword>
<dbReference type="AlphaFoldDB" id="A0A9N9CIG1"/>
<comment type="cofactor">
    <cofactor evidence="1 5">
        <name>heme</name>
        <dbReference type="ChEBI" id="CHEBI:30413"/>
    </cofactor>
</comment>